<reference evidence="1 2" key="1">
    <citation type="submission" date="2015-01" db="EMBL/GenBank/DDBJ databases">
        <title>Evolution of Trichinella species and genotypes.</title>
        <authorList>
            <person name="Korhonen P.K."/>
            <person name="Edoardo P."/>
            <person name="Giuseppe L.R."/>
            <person name="Gasser R.B."/>
        </authorList>
    </citation>
    <scope>NUCLEOTIDE SEQUENCE [LARGE SCALE GENOMIC DNA]</scope>
    <source>
        <strain evidence="1">ISS2496</strain>
    </source>
</reference>
<dbReference type="AlphaFoldDB" id="A0A0V0Z9V2"/>
<comment type="caution">
    <text evidence="1">The sequence shown here is derived from an EMBL/GenBank/DDBJ whole genome shotgun (WGS) entry which is preliminary data.</text>
</comment>
<protein>
    <submittedName>
        <fullName evidence="1">Uncharacterized protein</fullName>
    </submittedName>
</protein>
<organism evidence="1 2">
    <name type="scientific">Trichinella patagoniensis</name>
    <dbReference type="NCBI Taxonomy" id="990121"/>
    <lineage>
        <taxon>Eukaryota</taxon>
        <taxon>Metazoa</taxon>
        <taxon>Ecdysozoa</taxon>
        <taxon>Nematoda</taxon>
        <taxon>Enoplea</taxon>
        <taxon>Dorylaimia</taxon>
        <taxon>Trichinellida</taxon>
        <taxon>Trichinellidae</taxon>
        <taxon>Trichinella</taxon>
    </lineage>
</organism>
<dbReference type="Proteomes" id="UP000054783">
    <property type="component" value="Unassembled WGS sequence"/>
</dbReference>
<evidence type="ECO:0000313" key="2">
    <source>
        <dbReference type="Proteomes" id="UP000054783"/>
    </source>
</evidence>
<accession>A0A0V0Z9V2</accession>
<proteinExistence type="predicted"/>
<evidence type="ECO:0000313" key="1">
    <source>
        <dbReference type="EMBL" id="KRY09128.1"/>
    </source>
</evidence>
<dbReference type="EMBL" id="JYDQ01000289">
    <property type="protein sequence ID" value="KRY09128.1"/>
    <property type="molecule type" value="Genomic_DNA"/>
</dbReference>
<gene>
    <name evidence="1" type="ORF">T12_12198</name>
</gene>
<name>A0A0V0Z9V2_9BILA</name>
<sequence>MPLMAITRLNLSSILTFISVPVAPMLYSQIIIAKHSGLDAQILAFKRKRTLVKESKTLERLK</sequence>
<keyword evidence="2" id="KW-1185">Reference proteome</keyword>